<dbReference type="InterPro" id="IPR011990">
    <property type="entry name" value="TPR-like_helical_dom_sf"/>
</dbReference>
<comment type="caution">
    <text evidence="5">The sequence shown here is derived from an EMBL/GenBank/DDBJ whole genome shotgun (WGS) entry which is preliminary data.</text>
</comment>
<dbReference type="EMBL" id="CANHGI010000002">
    <property type="protein sequence ID" value="CAI5441489.1"/>
    <property type="molecule type" value="Genomic_DNA"/>
</dbReference>
<feature type="domain" description="Cns1/TTC4 wheel" evidence="4">
    <location>
        <begin position="311"/>
        <end position="416"/>
    </location>
</feature>
<organism evidence="5 6">
    <name type="scientific">Caenorhabditis angaria</name>
    <dbReference type="NCBI Taxonomy" id="860376"/>
    <lineage>
        <taxon>Eukaryota</taxon>
        <taxon>Metazoa</taxon>
        <taxon>Ecdysozoa</taxon>
        <taxon>Nematoda</taxon>
        <taxon>Chromadorea</taxon>
        <taxon>Rhabditida</taxon>
        <taxon>Rhabditina</taxon>
        <taxon>Rhabditomorpha</taxon>
        <taxon>Rhabditoidea</taxon>
        <taxon>Rhabditidae</taxon>
        <taxon>Peloderinae</taxon>
        <taxon>Caenorhabditis</taxon>
    </lineage>
</organism>
<keyword evidence="2" id="KW-0802">TPR repeat</keyword>
<dbReference type="SUPFAM" id="SSF48452">
    <property type="entry name" value="TPR-like"/>
    <property type="match status" value="1"/>
</dbReference>
<accession>A0A9P1MV95</accession>
<dbReference type="AlphaFoldDB" id="A0A9P1MV95"/>
<dbReference type="InterPro" id="IPR019734">
    <property type="entry name" value="TPR_rpt"/>
</dbReference>
<gene>
    <name evidence="5" type="ORF">CAMP_LOCUS4126</name>
</gene>
<dbReference type="InterPro" id="IPR044059">
    <property type="entry name" value="Csn1/TTC4_wheel"/>
</dbReference>
<keyword evidence="6" id="KW-1185">Reference proteome</keyword>
<evidence type="ECO:0000259" key="4">
    <source>
        <dbReference type="Pfam" id="PF18972"/>
    </source>
</evidence>
<evidence type="ECO:0000256" key="3">
    <source>
        <dbReference type="ARBA" id="ARBA00023602"/>
    </source>
</evidence>
<dbReference type="Proteomes" id="UP001152747">
    <property type="component" value="Unassembled WGS sequence"/>
</dbReference>
<evidence type="ECO:0000313" key="6">
    <source>
        <dbReference type="Proteomes" id="UP001152747"/>
    </source>
</evidence>
<reference evidence="5" key="1">
    <citation type="submission" date="2022-11" db="EMBL/GenBank/DDBJ databases">
        <authorList>
            <person name="Kikuchi T."/>
        </authorList>
    </citation>
    <scope>NUCLEOTIDE SEQUENCE</scope>
    <source>
        <strain evidence="5">PS1010</strain>
    </source>
</reference>
<dbReference type="OrthoDB" id="420195at2759"/>
<dbReference type="SMART" id="SM00028">
    <property type="entry name" value="TPR"/>
    <property type="match status" value="2"/>
</dbReference>
<sequence length="431" mass="50665">MRLARCQQRDTIMELPKKKYTTEERAALTKKLDDELEQFMEEMAARKAEKSEPKKPFDFDEWCKEIDQHPAFMTELKSTDGKYHDTIEALQAMKYNKEDDEDLQMNAEHHKNEGNKHFKFKKYRWAIDAYTNGLKEKCADKKLNAILHFNCAAAHKHIGNLRSAIKSCSMGRKFDPTNLKGVVRGAECLLELEYGRDALEWIETSKKMFAFVKETSEDSDLNEDEKKFIEKMEELRKKAVELSLLEERNLRKSKVEERKDIESKRKLLDALKSRNLNLSPRLPFDYPELMDNSRLTVSLSFMKKHEIVQFDDENNLIWPILLQYPEVGQIDVLTETCEKTTVGELLQAVLDSPAEWDKEHVYKFENVRFFIADQYDEYLMEVYEWNDFGSVLSTPGYQIKQGLPVIMIFTHDKIKKSLIASEEYENRFTVV</sequence>
<dbReference type="GO" id="GO:0030544">
    <property type="term" value="F:Hsp70 protein binding"/>
    <property type="evidence" value="ECO:0007669"/>
    <property type="project" value="TreeGrafter"/>
</dbReference>
<name>A0A9P1MV95_9PELO</name>
<dbReference type="GO" id="GO:0051879">
    <property type="term" value="F:Hsp90 protein binding"/>
    <property type="evidence" value="ECO:0007669"/>
    <property type="project" value="InterPro"/>
</dbReference>
<evidence type="ECO:0000256" key="2">
    <source>
        <dbReference type="ARBA" id="ARBA00022803"/>
    </source>
</evidence>
<evidence type="ECO:0000313" key="5">
    <source>
        <dbReference type="EMBL" id="CAI5441489.1"/>
    </source>
</evidence>
<dbReference type="GO" id="GO:0006457">
    <property type="term" value="P:protein folding"/>
    <property type="evidence" value="ECO:0007669"/>
    <property type="project" value="TreeGrafter"/>
</dbReference>
<keyword evidence="1" id="KW-0677">Repeat</keyword>
<dbReference type="GO" id="GO:0005829">
    <property type="term" value="C:cytosol"/>
    <property type="evidence" value="ECO:0007669"/>
    <property type="project" value="TreeGrafter"/>
</dbReference>
<dbReference type="PANTHER" id="PTHR46035:SF1">
    <property type="entry name" value="TETRATRICOPEPTIDE REPEAT PROTEIN 4"/>
    <property type="match status" value="1"/>
</dbReference>
<protein>
    <recommendedName>
        <fullName evidence="4">Cns1/TTC4 wheel domain-containing protein</fullName>
    </recommendedName>
</protein>
<dbReference type="GO" id="GO:0005634">
    <property type="term" value="C:nucleus"/>
    <property type="evidence" value="ECO:0007669"/>
    <property type="project" value="TreeGrafter"/>
</dbReference>
<dbReference type="Pfam" id="PF18972">
    <property type="entry name" value="Wheel"/>
    <property type="match status" value="1"/>
</dbReference>
<dbReference type="PANTHER" id="PTHR46035">
    <property type="entry name" value="TETRATRICOPEPTIDE REPEAT PROTEIN 4"/>
    <property type="match status" value="1"/>
</dbReference>
<dbReference type="Gene3D" id="1.25.40.10">
    <property type="entry name" value="Tetratricopeptide repeat domain"/>
    <property type="match status" value="1"/>
</dbReference>
<dbReference type="CDD" id="cd21377">
    <property type="entry name" value="CTWD_Cns1-like"/>
    <property type="match status" value="1"/>
</dbReference>
<comment type="similarity">
    <text evidence="3">Belongs to the TTC4 family.</text>
</comment>
<proteinExistence type="inferred from homology"/>
<evidence type="ECO:0000256" key="1">
    <source>
        <dbReference type="ARBA" id="ARBA00022737"/>
    </source>
</evidence>